<dbReference type="InterPro" id="IPR013969">
    <property type="entry name" value="Oligosacch_biosynth_Alg14"/>
</dbReference>
<dbReference type="GO" id="GO:0006488">
    <property type="term" value="P:dolichol-linked oligosaccharide biosynthetic process"/>
    <property type="evidence" value="ECO:0007669"/>
    <property type="project" value="InterPro"/>
</dbReference>
<dbReference type="GO" id="GO:0004577">
    <property type="term" value="F:N-acetylglucosaminyldiphosphodolichol N-acetylglucosaminyltransferase activity"/>
    <property type="evidence" value="ECO:0007669"/>
    <property type="project" value="TreeGrafter"/>
</dbReference>
<dbReference type="Proteomes" id="UP001140817">
    <property type="component" value="Unassembled WGS sequence"/>
</dbReference>
<dbReference type="EMBL" id="JANKBY010000056">
    <property type="protein sequence ID" value="MCR1822452.1"/>
    <property type="molecule type" value="Genomic_DNA"/>
</dbReference>
<keyword evidence="5" id="KW-0472">Membrane</keyword>
<keyword evidence="2" id="KW-0812">Transmembrane</keyword>
<comment type="subcellular location">
    <subcellularLocation>
        <location evidence="1">Endoplasmic reticulum membrane</location>
        <topology evidence="1">Single-pass membrane protein</topology>
    </subcellularLocation>
</comment>
<evidence type="ECO:0000256" key="5">
    <source>
        <dbReference type="ARBA" id="ARBA00023136"/>
    </source>
</evidence>
<sequence>MTKGKKVCLISSTGGHFMQLKQLISVASKYDFYIVTEDNEISKSFQKKTGYKMYYLGQQERNNLLKFTFKLISNIFLSLKYLLKERPNVIISTGAGSTVFTCILGKIMGCKIVYIESFAKIDSPTKSGKLVYKFADRFYVQWEEMLNIYPNAIYEGGIYK</sequence>
<gene>
    <name evidence="6" type="ORF">NSA58_06600</name>
</gene>
<proteinExistence type="predicted"/>
<keyword evidence="7" id="KW-1185">Reference proteome</keyword>
<evidence type="ECO:0000256" key="1">
    <source>
        <dbReference type="ARBA" id="ARBA00004389"/>
    </source>
</evidence>
<reference evidence="6" key="1">
    <citation type="submission" date="2022-07" db="EMBL/GenBank/DDBJ databases">
        <title>Enhanced cultured diversity of the mouse gut microbiota enables custom-made synthetic communities.</title>
        <authorList>
            <person name="Afrizal A."/>
        </authorList>
    </citation>
    <scope>NUCLEOTIDE SEQUENCE</scope>
    <source>
        <strain evidence="6">DSM 29186</strain>
    </source>
</reference>
<dbReference type="Pfam" id="PF08660">
    <property type="entry name" value="Alg14"/>
    <property type="match status" value="1"/>
</dbReference>
<evidence type="ECO:0000256" key="4">
    <source>
        <dbReference type="ARBA" id="ARBA00022989"/>
    </source>
</evidence>
<dbReference type="SUPFAM" id="SSF53756">
    <property type="entry name" value="UDP-Glycosyltransferase/glycogen phosphorylase"/>
    <property type="match status" value="1"/>
</dbReference>
<evidence type="ECO:0000313" key="6">
    <source>
        <dbReference type="EMBL" id="MCR1822452.1"/>
    </source>
</evidence>
<protein>
    <submittedName>
        <fullName evidence="6">UDP-N-acetylglucosamine transferase subunit ALG14</fullName>
    </submittedName>
</protein>
<dbReference type="PANTHER" id="PTHR12154">
    <property type="entry name" value="GLYCOSYL TRANSFERASE-RELATED"/>
    <property type="match status" value="1"/>
</dbReference>
<dbReference type="AlphaFoldDB" id="A0A9X2S2U5"/>
<dbReference type="Gene3D" id="3.40.50.2000">
    <property type="entry name" value="Glycogen Phosphorylase B"/>
    <property type="match status" value="1"/>
</dbReference>
<dbReference type="RefSeq" id="WP_257560307.1">
    <property type="nucleotide sequence ID" value="NZ_JANKBY010000056.1"/>
</dbReference>
<evidence type="ECO:0000256" key="3">
    <source>
        <dbReference type="ARBA" id="ARBA00022824"/>
    </source>
</evidence>
<keyword evidence="6" id="KW-0808">Transferase</keyword>
<dbReference type="PANTHER" id="PTHR12154:SF4">
    <property type="entry name" value="UDP-N-ACETYLGLUCOSAMINE TRANSFERASE SUBUNIT ALG14 HOMOLOG"/>
    <property type="match status" value="1"/>
</dbReference>
<comment type="caution">
    <text evidence="6">The sequence shown here is derived from an EMBL/GenBank/DDBJ whole genome shotgun (WGS) entry which is preliminary data.</text>
</comment>
<dbReference type="NCBIfam" id="NF041549">
    <property type="entry name" value="PssD"/>
    <property type="match status" value="1"/>
</dbReference>
<accession>A0A9X2S2U5</accession>
<keyword evidence="4" id="KW-1133">Transmembrane helix</keyword>
<evidence type="ECO:0000313" key="7">
    <source>
        <dbReference type="Proteomes" id="UP001140817"/>
    </source>
</evidence>
<name>A0A9X2S2U5_9FIRM</name>
<evidence type="ECO:0000256" key="2">
    <source>
        <dbReference type="ARBA" id="ARBA00022692"/>
    </source>
</evidence>
<organism evidence="6 7">
    <name type="scientific">Terrisporobacter muris</name>
    <dbReference type="NCBI Taxonomy" id="2963284"/>
    <lineage>
        <taxon>Bacteria</taxon>
        <taxon>Bacillati</taxon>
        <taxon>Bacillota</taxon>
        <taxon>Clostridia</taxon>
        <taxon>Peptostreptococcales</taxon>
        <taxon>Peptostreptococcaceae</taxon>
        <taxon>Terrisporobacter</taxon>
    </lineage>
</organism>
<keyword evidence="3" id="KW-0256">Endoplasmic reticulum</keyword>